<evidence type="ECO:0000313" key="3">
    <source>
        <dbReference type="EMBL" id="MCE2596885.1"/>
    </source>
</evidence>
<keyword evidence="1" id="KW-0812">Transmembrane</keyword>
<feature type="domain" description="DUF3592" evidence="2">
    <location>
        <begin position="56"/>
        <end position="125"/>
    </location>
</feature>
<dbReference type="InterPro" id="IPR021994">
    <property type="entry name" value="DUF3592"/>
</dbReference>
<keyword evidence="1" id="KW-1133">Transmembrane helix</keyword>
<evidence type="ECO:0000313" key="4">
    <source>
        <dbReference type="Proteomes" id="UP001201273"/>
    </source>
</evidence>
<dbReference type="Pfam" id="PF12158">
    <property type="entry name" value="DUF3592"/>
    <property type="match status" value="1"/>
</dbReference>
<dbReference type="EMBL" id="JAIMJA010000027">
    <property type="protein sequence ID" value="MCE2596885.1"/>
    <property type="molecule type" value="Genomic_DNA"/>
</dbReference>
<keyword evidence="1" id="KW-0472">Membrane</keyword>
<sequence>MEKVYLGWVFVALGCLALIPVCYYIFIAVKSRNWPKRMAMITYNSLAVKKAGYWEGRSRLGGDLIKYRYNVERVDYENSQITAADLIVKLMVASDELLAKFPEKEMLEIAYNPNKPQQSLLITGLTKWNFLPMVTIGIFIAVGIALIIGKI</sequence>
<evidence type="ECO:0000256" key="1">
    <source>
        <dbReference type="SAM" id="Phobius"/>
    </source>
</evidence>
<accession>A0ABS8WHP0</accession>
<feature type="transmembrane region" description="Helical" evidence="1">
    <location>
        <begin position="6"/>
        <end position="29"/>
    </location>
</feature>
<proteinExistence type="predicted"/>
<evidence type="ECO:0000259" key="2">
    <source>
        <dbReference type="Pfam" id="PF12158"/>
    </source>
</evidence>
<feature type="transmembrane region" description="Helical" evidence="1">
    <location>
        <begin position="128"/>
        <end position="148"/>
    </location>
</feature>
<reference evidence="3 4" key="1">
    <citation type="journal article" date="2022" name="Environ. Microbiol. Rep.">
        <title>Eco-phylogenetic analyses reveal divergent evolution of vitamin B12 metabolism in the marine bacterial family 'Psychromonadaceae'.</title>
        <authorList>
            <person name="Jin X."/>
            <person name="Yang Y."/>
            <person name="Cao H."/>
            <person name="Gao B."/>
            <person name="Zhao Z."/>
        </authorList>
    </citation>
    <scope>NUCLEOTIDE SEQUENCE [LARGE SCALE GENOMIC DNA]</scope>
    <source>
        <strain evidence="3 4">MKS20</strain>
    </source>
</reference>
<dbReference type="RefSeq" id="WP_233054641.1">
    <property type="nucleotide sequence ID" value="NZ_JAIMJA010000027.1"/>
</dbReference>
<name>A0ABS8WHP0_9GAMM</name>
<dbReference type="PROSITE" id="PS51257">
    <property type="entry name" value="PROKAR_LIPOPROTEIN"/>
    <property type="match status" value="1"/>
</dbReference>
<keyword evidence="4" id="KW-1185">Reference proteome</keyword>
<protein>
    <submittedName>
        <fullName evidence="3">DUF3592 domain-containing protein</fullName>
    </submittedName>
</protein>
<comment type="caution">
    <text evidence="3">The sequence shown here is derived from an EMBL/GenBank/DDBJ whole genome shotgun (WGS) entry which is preliminary data.</text>
</comment>
<dbReference type="Proteomes" id="UP001201273">
    <property type="component" value="Unassembled WGS sequence"/>
</dbReference>
<gene>
    <name evidence="3" type="ORF">K6Y31_19100</name>
</gene>
<organism evidence="3 4">
    <name type="scientific">Motilimonas cestriensis</name>
    <dbReference type="NCBI Taxonomy" id="2742685"/>
    <lineage>
        <taxon>Bacteria</taxon>
        <taxon>Pseudomonadati</taxon>
        <taxon>Pseudomonadota</taxon>
        <taxon>Gammaproteobacteria</taxon>
        <taxon>Alteromonadales</taxon>
        <taxon>Alteromonadales genera incertae sedis</taxon>
        <taxon>Motilimonas</taxon>
    </lineage>
</organism>